<dbReference type="SMART" id="SM00490">
    <property type="entry name" value="HELICc"/>
    <property type="match status" value="1"/>
</dbReference>
<dbReference type="PANTHER" id="PTHR47396:SF1">
    <property type="entry name" value="ATP-DEPENDENT HELICASE IRC3-RELATED"/>
    <property type="match status" value="1"/>
</dbReference>
<dbReference type="Pfam" id="PF11907">
    <property type="entry name" value="DUF3427"/>
    <property type="match status" value="1"/>
</dbReference>
<proteinExistence type="predicted"/>
<dbReference type="CDD" id="cd09204">
    <property type="entry name" value="PLDc_N_DEXD_b2"/>
    <property type="match status" value="1"/>
</dbReference>
<dbReference type="PANTHER" id="PTHR47396">
    <property type="entry name" value="TYPE I RESTRICTION ENZYME ECOKI R PROTEIN"/>
    <property type="match status" value="1"/>
</dbReference>
<dbReference type="PROSITE" id="PS51192">
    <property type="entry name" value="HELICASE_ATP_BIND_1"/>
    <property type="match status" value="1"/>
</dbReference>
<dbReference type="Pfam" id="PF00271">
    <property type="entry name" value="Helicase_C"/>
    <property type="match status" value="1"/>
</dbReference>
<name>A0ABS2ELR2_9LACO</name>
<dbReference type="InterPro" id="IPR025202">
    <property type="entry name" value="PLD-like_dom"/>
</dbReference>
<sequence>MEAWQSDEFQAAIVNGLVDQKLGQASLNFGPTLLDNQTSPTWVTLRHELLTCHHFRFAVAFITDAMVSNLKPIIRELSGKGIKGEILTATYLNFNQPKVFQELMKLPNVTVKIASGDGFHQKGYWFDHGDYATLLVGSANLTANAMLGRNQELTLRLDSRTQGSFTNQFTTAFQHFWESAIPLTATWLADYAAHYQPLSVPKPNSVAKPVIHLNSMQKQATTEIEKLRQAGQPRALVISATGTGKTYLAAFAVQAARPHRLLFVAHREQILQKAKASFQTILGGPASDYGLYTGREHQIGAKYLFATVQALSRNLANFAPTAFDYLIIDEVHHAGAATYQTLMDYFHPQFCLGLTATPERTDDTSIFELFNYQVAYEIRLQAALEAEMLVPFHYVGIADYHFKVAKDNQRVMKYLERFSDGGHHQADVQAVKLLTSDERVAYLLEQTAYYGYAGEQLHGLIFCASVLEANELAQALNRHGHPAAALSGEDSIAHRQQLVAQLTAGQVEYLVTVDIFNEGIDIPCVNQVVFLRNTSSPIVYQQQLGRGLRKFPGKDYLMVLDFIGNFKHNYLLPLVLTGDTSGNLDATRTTINGQTLIGQSTINFEPVAKSRVLAALNQVHLTALSRLRPQYRALKQRLGQIPSLMDFVRFQVADPLVISTSGPVKNYPQFLIKMGETIELSDYQDRVLTFITAELLNGKRRQELLLLQALLQTNQVSDQQYQAILANAHCLRDEFTLRSVRKVLALTYFALRARPTRTDYGELPIVTYQNGSYYWGDQVRRELQKPQFKAWVTDLVAVGLALAQAYLPDQAFTPGKKYTRKDAVRLINNPKNLNAQIVSGYYFTNEASGLHEGIFFVSYHKRRGIRKEIDYQNEFLGHQALRFFLNGKDIRPGAKNVQRLISGRDRLHLFVQRSNATDQKNYYYLGTCHYQTGSLQKVTYDNLTRLAINLEFDRPVSDYLLQLLMEDDDD</sequence>
<dbReference type="InterPro" id="IPR058403">
    <property type="entry name" value="DUF8090"/>
</dbReference>
<comment type="caution">
    <text evidence="3">The sequence shown here is derived from an EMBL/GenBank/DDBJ whole genome shotgun (WGS) entry which is preliminary data.</text>
</comment>
<reference evidence="3 4" key="1">
    <citation type="journal article" date="2021" name="Sci. Rep.">
        <title>The distribution of antibiotic resistance genes in chicken gut microbiota commensals.</title>
        <authorList>
            <person name="Juricova H."/>
            <person name="Matiasovicova J."/>
            <person name="Kubasova T."/>
            <person name="Cejkova D."/>
            <person name="Rychlik I."/>
        </authorList>
    </citation>
    <scope>NUCLEOTIDE SEQUENCE [LARGE SCALE GENOMIC DNA]</scope>
    <source>
        <strain evidence="3 4">An810</strain>
    </source>
</reference>
<evidence type="ECO:0000259" key="1">
    <source>
        <dbReference type="PROSITE" id="PS51192"/>
    </source>
</evidence>
<dbReference type="EMBL" id="JACJJQ010000004">
    <property type="protein sequence ID" value="MBM6753454.1"/>
    <property type="molecule type" value="Genomic_DNA"/>
</dbReference>
<dbReference type="CDD" id="cd18799">
    <property type="entry name" value="SF2_C_EcoAI-like"/>
    <property type="match status" value="1"/>
</dbReference>
<dbReference type="Proteomes" id="UP000776629">
    <property type="component" value="Unassembled WGS sequence"/>
</dbReference>
<dbReference type="InterPro" id="IPR021835">
    <property type="entry name" value="DUF3427"/>
</dbReference>
<dbReference type="SMART" id="SM00487">
    <property type="entry name" value="DEXDc"/>
    <property type="match status" value="1"/>
</dbReference>
<dbReference type="RefSeq" id="WP_204775969.1">
    <property type="nucleotide sequence ID" value="NZ_JACJJQ010000004.1"/>
</dbReference>
<dbReference type="InterPro" id="IPR027417">
    <property type="entry name" value="P-loop_NTPase"/>
</dbReference>
<gene>
    <name evidence="3" type="ORF">H5993_01555</name>
</gene>
<dbReference type="CDD" id="cd18032">
    <property type="entry name" value="DEXHc_RE_I_III_res"/>
    <property type="match status" value="1"/>
</dbReference>
<organism evidence="3 4">
    <name type="scientific">Limosilactobacillus alvi</name>
    <dbReference type="NCBI Taxonomy" id="990412"/>
    <lineage>
        <taxon>Bacteria</taxon>
        <taxon>Bacillati</taxon>
        <taxon>Bacillota</taxon>
        <taxon>Bacilli</taxon>
        <taxon>Lactobacillales</taxon>
        <taxon>Lactobacillaceae</taxon>
        <taxon>Limosilactobacillus</taxon>
    </lineage>
</organism>
<dbReference type="Pfam" id="PF13091">
    <property type="entry name" value="PLDc_2"/>
    <property type="match status" value="1"/>
</dbReference>
<feature type="domain" description="Helicase C-terminal" evidence="2">
    <location>
        <begin position="445"/>
        <end position="595"/>
    </location>
</feature>
<evidence type="ECO:0000259" key="2">
    <source>
        <dbReference type="PROSITE" id="PS51194"/>
    </source>
</evidence>
<accession>A0ABS2ELR2</accession>
<dbReference type="Gene3D" id="3.30.870.10">
    <property type="entry name" value="Endonuclease Chain A"/>
    <property type="match status" value="1"/>
</dbReference>
<keyword evidence="4" id="KW-1185">Reference proteome</keyword>
<protein>
    <submittedName>
        <fullName evidence="3">DUF3427 domain-containing protein</fullName>
    </submittedName>
</protein>
<feature type="domain" description="Helicase ATP-binding" evidence="1">
    <location>
        <begin position="226"/>
        <end position="376"/>
    </location>
</feature>
<dbReference type="Pfam" id="PF26350">
    <property type="entry name" value="DUF8090"/>
    <property type="match status" value="1"/>
</dbReference>
<dbReference type="SUPFAM" id="SSF52540">
    <property type="entry name" value="P-loop containing nucleoside triphosphate hydrolases"/>
    <property type="match status" value="1"/>
</dbReference>
<evidence type="ECO:0000313" key="4">
    <source>
        <dbReference type="Proteomes" id="UP000776629"/>
    </source>
</evidence>
<dbReference type="InterPro" id="IPR001650">
    <property type="entry name" value="Helicase_C-like"/>
</dbReference>
<dbReference type="InterPro" id="IPR050742">
    <property type="entry name" value="Helicase_Restrict-Modif_Enz"/>
</dbReference>
<evidence type="ECO:0000313" key="3">
    <source>
        <dbReference type="EMBL" id="MBM6753454.1"/>
    </source>
</evidence>
<dbReference type="Gene3D" id="3.40.50.300">
    <property type="entry name" value="P-loop containing nucleotide triphosphate hydrolases"/>
    <property type="match status" value="2"/>
</dbReference>
<dbReference type="PROSITE" id="PS51194">
    <property type="entry name" value="HELICASE_CTER"/>
    <property type="match status" value="1"/>
</dbReference>
<dbReference type="SUPFAM" id="SSF56024">
    <property type="entry name" value="Phospholipase D/nuclease"/>
    <property type="match status" value="1"/>
</dbReference>
<dbReference type="Pfam" id="PF04851">
    <property type="entry name" value="ResIII"/>
    <property type="match status" value="1"/>
</dbReference>
<dbReference type="InterPro" id="IPR014001">
    <property type="entry name" value="Helicase_ATP-bd"/>
</dbReference>
<dbReference type="InterPro" id="IPR006935">
    <property type="entry name" value="Helicase/UvrB_N"/>
</dbReference>